<protein>
    <submittedName>
        <fullName evidence="2">Uncharacterized protein</fullName>
    </submittedName>
</protein>
<dbReference type="EMBL" id="JH000100">
    <property type="protein sequence ID" value="EGW01237.1"/>
    <property type="molecule type" value="Genomic_DNA"/>
</dbReference>
<evidence type="ECO:0000313" key="2">
    <source>
        <dbReference type="EMBL" id="EGW01237.1"/>
    </source>
</evidence>
<evidence type="ECO:0000256" key="1">
    <source>
        <dbReference type="SAM" id="SignalP"/>
    </source>
</evidence>
<accession>G3H124</accession>
<keyword evidence="1" id="KW-0732">Signal</keyword>
<evidence type="ECO:0000313" key="3">
    <source>
        <dbReference type="Proteomes" id="UP000001075"/>
    </source>
</evidence>
<proteinExistence type="predicted"/>
<dbReference type="Proteomes" id="UP000001075">
    <property type="component" value="Unassembled WGS sequence"/>
</dbReference>
<sequence length="67" mass="7429">MGQTSLLSILRVLILLLDLFSCPQYSFAPKLFLSSCALGSLDAASAPLHQEEIQVQERMTGDKYRRG</sequence>
<organism evidence="2 3">
    <name type="scientific">Cricetulus griseus</name>
    <name type="common">Chinese hamster</name>
    <name type="synonym">Cricetulus barabensis griseus</name>
    <dbReference type="NCBI Taxonomy" id="10029"/>
    <lineage>
        <taxon>Eukaryota</taxon>
        <taxon>Metazoa</taxon>
        <taxon>Chordata</taxon>
        <taxon>Craniata</taxon>
        <taxon>Vertebrata</taxon>
        <taxon>Euteleostomi</taxon>
        <taxon>Mammalia</taxon>
        <taxon>Eutheria</taxon>
        <taxon>Euarchontoglires</taxon>
        <taxon>Glires</taxon>
        <taxon>Rodentia</taxon>
        <taxon>Myomorpha</taxon>
        <taxon>Muroidea</taxon>
        <taxon>Cricetidae</taxon>
        <taxon>Cricetinae</taxon>
        <taxon>Cricetulus</taxon>
    </lineage>
</organism>
<reference evidence="3" key="1">
    <citation type="journal article" date="2011" name="Nat. Biotechnol.">
        <title>The genomic sequence of the Chinese hamster ovary (CHO)-K1 cell line.</title>
        <authorList>
            <person name="Xu X."/>
            <person name="Nagarajan H."/>
            <person name="Lewis N.E."/>
            <person name="Pan S."/>
            <person name="Cai Z."/>
            <person name="Liu X."/>
            <person name="Chen W."/>
            <person name="Xie M."/>
            <person name="Wang W."/>
            <person name="Hammond S."/>
            <person name="Andersen M.R."/>
            <person name="Neff N."/>
            <person name="Passarelli B."/>
            <person name="Koh W."/>
            <person name="Fan H.C."/>
            <person name="Wang J."/>
            <person name="Gui Y."/>
            <person name="Lee K.H."/>
            <person name="Betenbaugh M.J."/>
            <person name="Quake S.R."/>
            <person name="Famili I."/>
            <person name="Palsson B.O."/>
            <person name="Wang J."/>
        </authorList>
    </citation>
    <scope>NUCLEOTIDE SEQUENCE [LARGE SCALE GENOMIC DNA]</scope>
    <source>
        <strain evidence="3">CHO K1 cell line</strain>
    </source>
</reference>
<feature type="chain" id="PRO_5003444124" evidence="1">
    <location>
        <begin position="29"/>
        <end position="67"/>
    </location>
</feature>
<dbReference type="AlphaFoldDB" id="G3H124"/>
<dbReference type="InParanoid" id="G3H124"/>
<feature type="signal peptide" evidence="1">
    <location>
        <begin position="1"/>
        <end position="28"/>
    </location>
</feature>
<gene>
    <name evidence="2" type="ORF">I79_003845</name>
</gene>
<name>G3H124_CRIGR</name>